<reference evidence="3 4" key="1">
    <citation type="journal article" date="2018" name="Biotechnol. Biofuels">
        <title>Integrative visual omics of the white-rot fungus Polyporus brumalis exposes the biotechnological potential of its oxidative enzymes for delignifying raw plant biomass.</title>
        <authorList>
            <person name="Miyauchi S."/>
            <person name="Rancon A."/>
            <person name="Drula E."/>
            <person name="Hage H."/>
            <person name="Chaduli D."/>
            <person name="Favel A."/>
            <person name="Grisel S."/>
            <person name="Henrissat B."/>
            <person name="Herpoel-Gimbert I."/>
            <person name="Ruiz-Duenas F.J."/>
            <person name="Chevret D."/>
            <person name="Hainaut M."/>
            <person name="Lin J."/>
            <person name="Wang M."/>
            <person name="Pangilinan J."/>
            <person name="Lipzen A."/>
            <person name="Lesage-Meessen L."/>
            <person name="Navarro D."/>
            <person name="Riley R."/>
            <person name="Grigoriev I.V."/>
            <person name="Zhou S."/>
            <person name="Raouche S."/>
            <person name="Rosso M.N."/>
        </authorList>
    </citation>
    <scope>NUCLEOTIDE SEQUENCE [LARGE SCALE GENOMIC DNA]</scope>
    <source>
        <strain evidence="3 4">BRFM 1820</strain>
    </source>
</reference>
<dbReference type="AlphaFoldDB" id="A0A371DDR3"/>
<evidence type="ECO:0000313" key="3">
    <source>
        <dbReference type="EMBL" id="RDX50663.1"/>
    </source>
</evidence>
<dbReference type="Pfam" id="PF17667">
    <property type="entry name" value="Pkinase_fungal"/>
    <property type="match status" value="2"/>
</dbReference>
<dbReference type="SUPFAM" id="SSF56112">
    <property type="entry name" value="Protein kinase-like (PK-like)"/>
    <property type="match status" value="1"/>
</dbReference>
<dbReference type="PANTHER" id="PTHR38248:SF2">
    <property type="entry name" value="FUNK1 11"/>
    <property type="match status" value="1"/>
</dbReference>
<feature type="region of interest" description="Disordered" evidence="1">
    <location>
        <begin position="658"/>
        <end position="690"/>
    </location>
</feature>
<keyword evidence="4" id="KW-1185">Reference proteome</keyword>
<feature type="compositionally biased region" description="Basic and acidic residues" evidence="1">
    <location>
        <begin position="807"/>
        <end position="822"/>
    </location>
</feature>
<proteinExistence type="predicted"/>
<feature type="region of interest" description="Disordered" evidence="1">
    <location>
        <begin position="765"/>
        <end position="829"/>
    </location>
</feature>
<feature type="compositionally biased region" description="Polar residues" evidence="1">
    <location>
        <begin position="396"/>
        <end position="406"/>
    </location>
</feature>
<evidence type="ECO:0000256" key="1">
    <source>
        <dbReference type="SAM" id="MobiDB-lite"/>
    </source>
</evidence>
<protein>
    <recommendedName>
        <fullName evidence="2">Fungal-type protein kinase domain-containing protein</fullName>
    </recommendedName>
</protein>
<sequence length="829" mass="93931">MTTKCIGNDKFEFADKYFPEPPASDTPPKPVFLANPFAELKNADTLDEKTLQDKFIDIINQQGLAPGLKMDSCESRPDNAEVDQDRQKVDAAIWREDLAPTDNKPHWVDQLIPVEFKAWKSGGNYQDPYHDDPEVPGGVVVRPTQLRTKNFGQIISYAELVFAVQHRLAVFMLVVVGRVCRFLRWDHSGAVVTEAIDYYEDWQFFCDILWRISRCSNEQLGVDPSATRLSDVDKEFEVMDLAAVANEDDLDHTERELDVAPEVPFTFAYVREMFSKSLDTQWPRYKLEVPDGKTTRHFLVCKPVFCAKGLIGRGTRGYVALDCTNGRFVWLKDAWRADYLLLEKEGDILAELREAKVPFVPTVVCHGDIREQTTLTSQVWEDKHPLPGPAPGPSHVSDQPRASSSSSKRKWTDVEDSGVHVPPPKGLSGTDLPYREDCPLRLHRHYRLVVEEVAKPLCEFETGKQLVSIIKDCIVAHYTAATIPEKPRLHRDVSGGNVLMYPQILSSKGQYYMKWTGLLADWEMSKPIPGKPSDGKQGPRQPERTGTWQYMSVALLSGDKNVEISDELEAFFYVLLYHAIRYLWSNLSDEAVATYLDEFFDQYSYDGESYRCGARKLDAIQTGKLMFSGNFELKFHNPLNHLIAMLLSWFQANHTVSRHSQQLEDEERQQKLAQAQMPPPPPPLDNAATPRVPDDFGPNIQLAEGEEGPACDASKFVLRTNEPTKQEQEDAQRLLDWSVRKAIWPENDKTGDRIPKTWVRAPLGSTALPATKSTTSNKKARTGRVDGFVTAPLPSRPPQTPRKNTKSRSDDWWAKKELEQARSKGHSLS</sequence>
<dbReference type="OrthoDB" id="2755487at2759"/>
<feature type="region of interest" description="Disordered" evidence="1">
    <location>
        <begin position="381"/>
        <end position="433"/>
    </location>
</feature>
<evidence type="ECO:0000259" key="2">
    <source>
        <dbReference type="Pfam" id="PF17667"/>
    </source>
</evidence>
<feature type="domain" description="Fungal-type protein kinase" evidence="2">
    <location>
        <begin position="136"/>
        <end position="238"/>
    </location>
</feature>
<dbReference type="EMBL" id="KZ857398">
    <property type="protein sequence ID" value="RDX50663.1"/>
    <property type="molecule type" value="Genomic_DNA"/>
</dbReference>
<feature type="domain" description="Fungal-type protein kinase" evidence="2">
    <location>
        <begin position="288"/>
        <end position="577"/>
    </location>
</feature>
<dbReference type="Proteomes" id="UP000256964">
    <property type="component" value="Unassembled WGS sequence"/>
</dbReference>
<dbReference type="InterPro" id="IPR040976">
    <property type="entry name" value="Pkinase_fungal"/>
</dbReference>
<evidence type="ECO:0000313" key="4">
    <source>
        <dbReference type="Proteomes" id="UP000256964"/>
    </source>
</evidence>
<dbReference type="Gene3D" id="1.10.510.10">
    <property type="entry name" value="Transferase(Phosphotransferase) domain 1"/>
    <property type="match status" value="1"/>
</dbReference>
<accession>A0A371DDR3</accession>
<organism evidence="3 4">
    <name type="scientific">Lentinus brumalis</name>
    <dbReference type="NCBI Taxonomy" id="2498619"/>
    <lineage>
        <taxon>Eukaryota</taxon>
        <taxon>Fungi</taxon>
        <taxon>Dikarya</taxon>
        <taxon>Basidiomycota</taxon>
        <taxon>Agaricomycotina</taxon>
        <taxon>Agaricomycetes</taxon>
        <taxon>Polyporales</taxon>
        <taxon>Polyporaceae</taxon>
        <taxon>Lentinus</taxon>
    </lineage>
</organism>
<name>A0A371DDR3_9APHY</name>
<dbReference type="InterPro" id="IPR011009">
    <property type="entry name" value="Kinase-like_dom_sf"/>
</dbReference>
<dbReference type="PANTHER" id="PTHR38248">
    <property type="entry name" value="FUNK1 6"/>
    <property type="match status" value="1"/>
</dbReference>
<gene>
    <name evidence="3" type="ORF">OH76DRAFT_1402279</name>
</gene>